<evidence type="ECO:0000313" key="2">
    <source>
        <dbReference type="Proteomes" id="UP000467148"/>
    </source>
</evidence>
<accession>A0A7I7T3G8</accession>
<dbReference type="EMBL" id="AP022596">
    <property type="protein sequence ID" value="BBY63510.1"/>
    <property type="molecule type" value="Genomic_DNA"/>
</dbReference>
<keyword evidence="2" id="KW-1185">Reference proteome</keyword>
<dbReference type="AlphaFoldDB" id="A0A7I7T3G8"/>
<dbReference type="KEGG" id="mhev:MHEL_17530"/>
<gene>
    <name evidence="1" type="ORF">MHEL_17530</name>
</gene>
<protein>
    <submittedName>
        <fullName evidence="1">Uncharacterized protein</fullName>
    </submittedName>
</protein>
<proteinExistence type="predicted"/>
<name>A0A7I7T3G8_9MYCO</name>
<organism evidence="1 2">
    <name type="scientific">Mycolicibacterium helvum</name>
    <dbReference type="NCBI Taxonomy" id="1534349"/>
    <lineage>
        <taxon>Bacteria</taxon>
        <taxon>Bacillati</taxon>
        <taxon>Actinomycetota</taxon>
        <taxon>Actinomycetes</taxon>
        <taxon>Mycobacteriales</taxon>
        <taxon>Mycobacteriaceae</taxon>
        <taxon>Mycolicibacterium</taxon>
    </lineage>
</organism>
<evidence type="ECO:0000313" key="1">
    <source>
        <dbReference type="EMBL" id="BBY63510.1"/>
    </source>
</evidence>
<sequence>MPTIIAIVIAVIAIAVAIGAWFRPIPKPEAPAAKTYSEQEVADAKKAVCDAFDRGQRTLDVTGGKVGANPSDSFTVAVNSRVAIGTISTYWRSTLQQHPATPTDLANTLSSLADLYENILLTQLAEGNRPDLDALYASADNSVPKMTQACK</sequence>
<dbReference type="Proteomes" id="UP000467148">
    <property type="component" value="Chromosome"/>
</dbReference>
<reference evidence="1 2" key="1">
    <citation type="journal article" date="2019" name="Emerg. Microbes Infect.">
        <title>Comprehensive subspecies identification of 175 nontuberculous mycobacteria species based on 7547 genomic profiles.</title>
        <authorList>
            <person name="Matsumoto Y."/>
            <person name="Kinjo T."/>
            <person name="Motooka D."/>
            <person name="Nabeya D."/>
            <person name="Jung N."/>
            <person name="Uechi K."/>
            <person name="Horii T."/>
            <person name="Iida T."/>
            <person name="Fujita J."/>
            <person name="Nakamura S."/>
        </authorList>
    </citation>
    <scope>NUCLEOTIDE SEQUENCE [LARGE SCALE GENOMIC DNA]</scope>
    <source>
        <strain evidence="1 2">JCM 30396</strain>
    </source>
</reference>